<accession>A0A195EWL6</accession>
<dbReference type="Proteomes" id="UP000078541">
    <property type="component" value="Unassembled WGS sequence"/>
</dbReference>
<feature type="region of interest" description="Disordered" evidence="1">
    <location>
        <begin position="53"/>
        <end position="115"/>
    </location>
</feature>
<evidence type="ECO:0000313" key="3">
    <source>
        <dbReference type="Proteomes" id="UP000078541"/>
    </source>
</evidence>
<sequence>MHGVYMWQVSGEIGNLLPDCRKRFDLANADDHQSVRHSWLCTYSGWAWYQSTIPSPSSPPRRSERALPPGTWALGTADWHTRSQPNRTPKPSGRVNVPVHRGSILRNDDDDDRSS</sequence>
<evidence type="ECO:0000313" key="2">
    <source>
        <dbReference type="EMBL" id="KYN32623.1"/>
    </source>
</evidence>
<evidence type="ECO:0000256" key="1">
    <source>
        <dbReference type="SAM" id="MobiDB-lite"/>
    </source>
</evidence>
<protein>
    <submittedName>
        <fullName evidence="2">Uncharacterized protein</fullName>
    </submittedName>
</protein>
<proteinExistence type="predicted"/>
<keyword evidence="3" id="KW-1185">Reference proteome</keyword>
<organism evidence="2 3">
    <name type="scientific">Trachymyrmex septentrionalis</name>
    <dbReference type="NCBI Taxonomy" id="34720"/>
    <lineage>
        <taxon>Eukaryota</taxon>
        <taxon>Metazoa</taxon>
        <taxon>Ecdysozoa</taxon>
        <taxon>Arthropoda</taxon>
        <taxon>Hexapoda</taxon>
        <taxon>Insecta</taxon>
        <taxon>Pterygota</taxon>
        <taxon>Neoptera</taxon>
        <taxon>Endopterygota</taxon>
        <taxon>Hymenoptera</taxon>
        <taxon>Apocrita</taxon>
        <taxon>Aculeata</taxon>
        <taxon>Formicoidea</taxon>
        <taxon>Formicidae</taxon>
        <taxon>Myrmicinae</taxon>
        <taxon>Trachymyrmex</taxon>
    </lineage>
</organism>
<gene>
    <name evidence="2" type="ORF">ALC56_13105</name>
</gene>
<dbReference type="EMBL" id="KQ981948">
    <property type="protein sequence ID" value="KYN32623.1"/>
    <property type="molecule type" value="Genomic_DNA"/>
</dbReference>
<reference evidence="2 3" key="1">
    <citation type="submission" date="2016-03" db="EMBL/GenBank/DDBJ databases">
        <title>Trachymyrmex septentrionalis WGS genome.</title>
        <authorList>
            <person name="Nygaard S."/>
            <person name="Hu H."/>
            <person name="Boomsma J."/>
            <person name="Zhang G."/>
        </authorList>
    </citation>
    <scope>NUCLEOTIDE SEQUENCE [LARGE SCALE GENOMIC DNA]</scope>
    <source>
        <strain evidence="2">Tsep2-gDNA-1</strain>
        <tissue evidence="2">Whole body</tissue>
    </source>
</reference>
<dbReference type="AlphaFoldDB" id="A0A195EWL6"/>
<name>A0A195EWL6_9HYME</name>